<dbReference type="PANTHER" id="PTHR36439">
    <property type="entry name" value="BLL4334 PROTEIN"/>
    <property type="match status" value="1"/>
</dbReference>
<keyword evidence="2" id="KW-1185">Reference proteome</keyword>
<dbReference type="AlphaFoldDB" id="A0A5J4IXG7"/>
<sequence>MLDNLGFDSPEVYIHTGNWVFKSSLTEQDLRLKISKAIFDNYGWEVPVVVISAVTFQEIFTSSPFPIEKKEKSYFTILAEIPSEENQVTFNKISFPEEEFVMDGVCVYFYSTISAGRVKMNNNFIEKKLKVSATSRNYKTMHKLMILANC</sequence>
<gene>
    <name evidence="1" type="ORF">ULMA_03690</name>
</gene>
<accession>A0A5J4IXG7</accession>
<comment type="caution">
    <text evidence="1">The sequence shown here is derived from an EMBL/GenBank/DDBJ whole genome shotgun (WGS) entry which is preliminary data.</text>
</comment>
<organism evidence="1 2">
    <name type="scientific">Patiriisocius marinus</name>
    <dbReference type="NCBI Taxonomy" id="1397112"/>
    <lineage>
        <taxon>Bacteria</taxon>
        <taxon>Pseudomonadati</taxon>
        <taxon>Bacteroidota</taxon>
        <taxon>Flavobacteriia</taxon>
        <taxon>Flavobacteriales</taxon>
        <taxon>Flavobacteriaceae</taxon>
        <taxon>Patiriisocius</taxon>
    </lineage>
</organism>
<evidence type="ECO:0000313" key="2">
    <source>
        <dbReference type="Proteomes" id="UP000326509"/>
    </source>
</evidence>
<evidence type="ECO:0000313" key="1">
    <source>
        <dbReference type="EMBL" id="GER58261.1"/>
    </source>
</evidence>
<dbReference type="InterPro" id="IPR012545">
    <property type="entry name" value="DUF1697"/>
</dbReference>
<dbReference type="Proteomes" id="UP000326509">
    <property type="component" value="Unassembled WGS sequence"/>
</dbReference>
<dbReference type="EMBL" id="BKCG01000001">
    <property type="protein sequence ID" value="GER58261.1"/>
    <property type="molecule type" value="Genomic_DNA"/>
</dbReference>
<name>A0A5J4IXG7_9FLAO</name>
<dbReference type="SUPFAM" id="SSF160379">
    <property type="entry name" value="SP0830-like"/>
    <property type="match status" value="1"/>
</dbReference>
<evidence type="ECO:0008006" key="3">
    <source>
        <dbReference type="Google" id="ProtNLM"/>
    </source>
</evidence>
<dbReference type="Pfam" id="PF08002">
    <property type="entry name" value="DUF1697"/>
    <property type="match status" value="1"/>
</dbReference>
<reference evidence="1 2" key="1">
    <citation type="submission" date="2019-08" db="EMBL/GenBank/DDBJ databases">
        <title>Draft genome sequence of Ulvibacter marinus type strain NBRC 109484.</title>
        <authorList>
            <person name="Kawano K."/>
            <person name="Ushijima N."/>
            <person name="Kihara M."/>
            <person name="Itoh H."/>
        </authorList>
    </citation>
    <scope>NUCLEOTIDE SEQUENCE [LARGE SCALE GENOMIC DNA]</scope>
    <source>
        <strain evidence="1 2">NBRC 109484</strain>
    </source>
</reference>
<dbReference type="PANTHER" id="PTHR36439:SF1">
    <property type="entry name" value="DUF1697 DOMAIN-CONTAINING PROTEIN"/>
    <property type="match status" value="1"/>
</dbReference>
<dbReference type="Gene3D" id="3.30.70.1280">
    <property type="entry name" value="SP0830-like domains"/>
    <property type="match status" value="1"/>
</dbReference>
<proteinExistence type="predicted"/>
<protein>
    <recommendedName>
        <fullName evidence="3">DUF1697 domain-containing protein</fullName>
    </recommendedName>
</protein>